<keyword evidence="3" id="KW-1133">Transmembrane helix</keyword>
<evidence type="ECO:0000256" key="2">
    <source>
        <dbReference type="ARBA" id="ARBA00023136"/>
    </source>
</evidence>
<evidence type="ECO:0008006" key="6">
    <source>
        <dbReference type="Google" id="ProtNLM"/>
    </source>
</evidence>
<organism evidence="4 5">
    <name type="scientific">Nocardia nova SH22a</name>
    <dbReference type="NCBI Taxonomy" id="1415166"/>
    <lineage>
        <taxon>Bacteria</taxon>
        <taxon>Bacillati</taxon>
        <taxon>Actinomycetota</taxon>
        <taxon>Actinomycetes</taxon>
        <taxon>Mycobacteriales</taxon>
        <taxon>Nocardiaceae</taxon>
        <taxon>Nocardia</taxon>
    </lineage>
</organism>
<comment type="subcellular location">
    <subcellularLocation>
        <location evidence="1">Membrane</location>
    </subcellularLocation>
</comment>
<evidence type="ECO:0000313" key="4">
    <source>
        <dbReference type="EMBL" id="AHH18068.1"/>
    </source>
</evidence>
<dbReference type="OrthoDB" id="5196392at2"/>
<dbReference type="HOGENOM" id="CLU_072301_3_2_11"/>
<name>W5TGF3_9NOCA</name>
<sequence>MTDQPVRFARVRKVARLGVIPLVSAVIVAATVAAVLLVRANQHDADTATARREAPPAAGETVSKMLSYTADDVDKQLGSATGLTGSFQDDYRSLVTKTIAPVAKQKGITTRAHVVAVGVLAAAPQRVTLLMYIDQVTVSTAVPAPTTSSSRVTVTAEKHANHWLVSGMTPL</sequence>
<keyword evidence="2 3" id="KW-0472">Membrane</keyword>
<keyword evidence="5" id="KW-1185">Reference proteome</keyword>
<evidence type="ECO:0000256" key="3">
    <source>
        <dbReference type="SAM" id="Phobius"/>
    </source>
</evidence>
<protein>
    <recommendedName>
        <fullName evidence="6">Mce-associated membrane protein</fullName>
    </recommendedName>
</protein>
<evidence type="ECO:0000313" key="5">
    <source>
        <dbReference type="Proteomes" id="UP000019150"/>
    </source>
</evidence>
<dbReference type="EMBL" id="CP006850">
    <property type="protein sequence ID" value="AHH18068.1"/>
    <property type="molecule type" value="Genomic_DNA"/>
</dbReference>
<dbReference type="RefSeq" id="WP_025349512.1">
    <property type="nucleotide sequence ID" value="NZ_CP006850.1"/>
</dbReference>
<evidence type="ECO:0000256" key="1">
    <source>
        <dbReference type="ARBA" id="ARBA00004370"/>
    </source>
</evidence>
<dbReference type="PANTHER" id="PTHR37042">
    <property type="entry name" value="OUTER MEMBRANE PROTEIN RV1973"/>
    <property type="match status" value="1"/>
</dbReference>
<dbReference type="PATRIC" id="fig|1415166.3.peg.3366"/>
<gene>
    <name evidence="4" type="ORF">NONO_c32810</name>
</gene>
<dbReference type="AlphaFoldDB" id="W5TGF3"/>
<dbReference type="PANTHER" id="PTHR37042:SF4">
    <property type="entry name" value="OUTER MEMBRANE PROTEIN RV1973"/>
    <property type="match status" value="1"/>
</dbReference>
<accession>W5TGF3</accession>
<dbReference type="KEGG" id="nno:NONO_c32810"/>
<dbReference type="GO" id="GO:0016020">
    <property type="term" value="C:membrane"/>
    <property type="evidence" value="ECO:0007669"/>
    <property type="project" value="UniProtKB-SubCell"/>
</dbReference>
<reference evidence="4 5" key="1">
    <citation type="journal article" date="2014" name="Appl. Environ. Microbiol.">
        <title>Insights into the Microbial Degradation of Rubber and Gutta-Percha by Analysis of the Complete Genome of Nocardia nova SH22a.</title>
        <authorList>
            <person name="Luo Q."/>
            <person name="Hiessl S."/>
            <person name="Poehlein A."/>
            <person name="Daniel R."/>
            <person name="Steinbuchel A."/>
        </authorList>
    </citation>
    <scope>NUCLEOTIDE SEQUENCE [LARGE SCALE GENOMIC DNA]</scope>
    <source>
        <strain evidence="4">SH22a</strain>
    </source>
</reference>
<keyword evidence="3" id="KW-0812">Transmembrane</keyword>
<proteinExistence type="predicted"/>
<dbReference type="STRING" id="1415166.NONO_c32810"/>
<dbReference type="eggNOG" id="ENOG5030M8Z">
    <property type="taxonomic scope" value="Bacteria"/>
</dbReference>
<feature type="transmembrane region" description="Helical" evidence="3">
    <location>
        <begin position="17"/>
        <end position="38"/>
    </location>
</feature>
<dbReference type="Proteomes" id="UP000019150">
    <property type="component" value="Chromosome"/>
</dbReference>